<dbReference type="InterPro" id="IPR036397">
    <property type="entry name" value="RNaseH_sf"/>
</dbReference>
<dbReference type="GO" id="GO:0003676">
    <property type="term" value="F:nucleic acid binding"/>
    <property type="evidence" value="ECO:0007669"/>
    <property type="project" value="InterPro"/>
</dbReference>
<accession>A0A6L2P1L1</accession>
<comment type="caution">
    <text evidence="2">The sequence shown here is derived from an EMBL/GenBank/DDBJ whole genome shotgun (WGS) entry which is preliminary data.</text>
</comment>
<dbReference type="InterPro" id="IPR012337">
    <property type="entry name" value="RNaseH-like_sf"/>
</dbReference>
<protein>
    <submittedName>
        <fullName evidence="2">UBN2 domain-containing protein</fullName>
    </submittedName>
</protein>
<dbReference type="EMBL" id="BKCJ010010595">
    <property type="protein sequence ID" value="GEU92293.1"/>
    <property type="molecule type" value="Genomic_DNA"/>
</dbReference>
<organism evidence="2">
    <name type="scientific">Tanacetum cinerariifolium</name>
    <name type="common">Dalmatian daisy</name>
    <name type="synonym">Chrysanthemum cinerariifolium</name>
    <dbReference type="NCBI Taxonomy" id="118510"/>
    <lineage>
        <taxon>Eukaryota</taxon>
        <taxon>Viridiplantae</taxon>
        <taxon>Streptophyta</taxon>
        <taxon>Embryophyta</taxon>
        <taxon>Tracheophyta</taxon>
        <taxon>Spermatophyta</taxon>
        <taxon>Magnoliopsida</taxon>
        <taxon>eudicotyledons</taxon>
        <taxon>Gunneridae</taxon>
        <taxon>Pentapetalae</taxon>
        <taxon>asterids</taxon>
        <taxon>campanulids</taxon>
        <taxon>Asterales</taxon>
        <taxon>Asteraceae</taxon>
        <taxon>Asteroideae</taxon>
        <taxon>Anthemideae</taxon>
        <taxon>Anthemidinae</taxon>
        <taxon>Tanacetum</taxon>
    </lineage>
</organism>
<dbReference type="SUPFAM" id="SSF53098">
    <property type="entry name" value="Ribonuclease H-like"/>
    <property type="match status" value="1"/>
</dbReference>
<proteinExistence type="predicted"/>
<evidence type="ECO:0000313" key="2">
    <source>
        <dbReference type="EMBL" id="GEU92293.1"/>
    </source>
</evidence>
<sequence>MTTLAEKAILSGADNRPSMLEKDMFTARATPLSITYPSTDYQSSIYHNVYSLSPSIPQLEYAPIVNQQPQQPEFPQLDLGLTVPVFKQADNPIDAINHMMSFLSTVITSRYPTTNNQLRNSSNPRQQATINDERVTLQLVQGRIFFSMDPGIAEGQATHIVITHNTAYQVADLDAYDSDCNELNTAKAALMANLSHYDSESITEVDISHEKFVARSPQQNGVAERRNHTIIEVACTMLIYAKALLFLWAEAITTTCYTQNRSIIRLHHVIAPIAKVAVPELATSTGLPSSTTVDQDAPSPSNFKTSPKTQSPVISKDVEEENHDLDVAHMNNDPFFGILIPENVSKASSSSDVIPTVVHTAAPNSEHVTKDKGNDGVEVSCVELVDIVKSQVGYSGSGVGRRDESIDNAFARHKTIITSLKALDEGYSSKNYVRKFLKALHPKWRAKVTMIEESKDLTSLSLDELIGNLKVYEMIIKKDSEIIKEKIERKSISLRAKKEFSDEECLTFGSEDKEYTKAVRDFKKLFKRKGRFARQP</sequence>
<gene>
    <name evidence="2" type="ORF">Tci_064271</name>
</gene>
<reference evidence="2" key="1">
    <citation type="journal article" date="2019" name="Sci. Rep.">
        <title>Draft genome of Tanacetum cinerariifolium, the natural source of mosquito coil.</title>
        <authorList>
            <person name="Yamashiro T."/>
            <person name="Shiraishi A."/>
            <person name="Satake H."/>
            <person name="Nakayama K."/>
        </authorList>
    </citation>
    <scope>NUCLEOTIDE SEQUENCE</scope>
</reference>
<name>A0A6L2P1L1_TANCI</name>
<feature type="compositionally biased region" description="Polar residues" evidence="1">
    <location>
        <begin position="286"/>
        <end position="313"/>
    </location>
</feature>
<dbReference type="PANTHER" id="PTHR42648:SF32">
    <property type="entry name" value="RIBONUCLEASE H-LIKE DOMAIN, GAG-PRE-INTEGRASE DOMAIN PROTEIN-RELATED"/>
    <property type="match status" value="1"/>
</dbReference>
<dbReference type="AlphaFoldDB" id="A0A6L2P1L1"/>
<feature type="region of interest" description="Disordered" evidence="1">
    <location>
        <begin position="286"/>
        <end position="315"/>
    </location>
</feature>
<dbReference type="InterPro" id="IPR039537">
    <property type="entry name" value="Retrotran_Ty1/copia-like"/>
</dbReference>
<evidence type="ECO:0000256" key="1">
    <source>
        <dbReference type="SAM" id="MobiDB-lite"/>
    </source>
</evidence>
<dbReference type="PANTHER" id="PTHR42648">
    <property type="entry name" value="TRANSPOSASE, PUTATIVE-RELATED"/>
    <property type="match status" value="1"/>
</dbReference>
<dbReference type="Gene3D" id="3.30.420.10">
    <property type="entry name" value="Ribonuclease H-like superfamily/Ribonuclease H"/>
    <property type="match status" value="1"/>
</dbReference>